<dbReference type="InterPro" id="IPR004367">
    <property type="entry name" value="Cyclin_C-dom"/>
</dbReference>
<dbReference type="SUPFAM" id="SSF47954">
    <property type="entry name" value="Cyclin-like"/>
    <property type="match status" value="2"/>
</dbReference>
<evidence type="ECO:0000256" key="2">
    <source>
        <dbReference type="ARBA" id="ARBA00023127"/>
    </source>
</evidence>
<reference evidence="7" key="1">
    <citation type="submission" date="2017-10" db="EMBL/GenBank/DDBJ databases">
        <title>Transcriptome Assembly of Sugarcane Aphid Adults.</title>
        <authorList>
            <person name="Scully E.D."/>
            <person name="Palmer N.A."/>
            <person name="Geib S.M."/>
            <person name="Sarath G."/>
            <person name="Sattler S.E."/>
        </authorList>
    </citation>
    <scope>NUCLEOTIDE SEQUENCE</scope>
    <source>
        <tissue evidence="7">Whole body</tissue>
    </source>
</reference>
<dbReference type="GO" id="GO:0016538">
    <property type="term" value="F:cyclin-dependent protein serine/threonine kinase regulator activity"/>
    <property type="evidence" value="ECO:0007669"/>
    <property type="project" value="InterPro"/>
</dbReference>
<dbReference type="SMART" id="SM00385">
    <property type="entry name" value="CYCLIN"/>
    <property type="match status" value="1"/>
</dbReference>
<dbReference type="Pfam" id="PF02984">
    <property type="entry name" value="Cyclin_C"/>
    <property type="match status" value="1"/>
</dbReference>
<dbReference type="AlphaFoldDB" id="A0A2H8TVX5"/>
<dbReference type="GO" id="GO:0044772">
    <property type="term" value="P:mitotic cell cycle phase transition"/>
    <property type="evidence" value="ECO:0007669"/>
    <property type="project" value="InterPro"/>
</dbReference>
<evidence type="ECO:0000256" key="3">
    <source>
        <dbReference type="ARBA" id="ARBA00023306"/>
    </source>
</evidence>
<evidence type="ECO:0000259" key="5">
    <source>
        <dbReference type="SMART" id="SM00385"/>
    </source>
</evidence>
<evidence type="ECO:0000259" key="6">
    <source>
        <dbReference type="SMART" id="SM01332"/>
    </source>
</evidence>
<dbReference type="InterPro" id="IPR046965">
    <property type="entry name" value="Cyclin_A/B-like"/>
</dbReference>
<dbReference type="OrthoDB" id="306099at2759"/>
<accession>A0A2H8TVX5</accession>
<keyword evidence="3" id="KW-0131">Cell cycle</keyword>
<gene>
    <name evidence="7" type="primary">CCND3_0</name>
</gene>
<dbReference type="Gene3D" id="1.10.472.10">
    <property type="entry name" value="Cyclin-like"/>
    <property type="match status" value="2"/>
</dbReference>
<sequence>MDLLCCESTSKTVAQKDPTLLLDDRVFDTMLKSEIRCLPAPDYLATVQKDLTANLRKIVVDWMWEVCEEQKCQEDIFPLAVNYLDRFLSVNPINKNHLQLLGTTCLLVSSKLRESECLSVDLLVIYTDNTITSEELLMWELLLLSILKWDVSAITAHDFLWYILKRLHMDTAKPFVDVVIKHCGTFIGMCARDYKFCSYKPSVIAGASIAAALNGLEYAAIYKYDLFTKLHAITGSQQEDLKSCQEQIEAMVEGHKRKRKEMDFEMYEKPYDKTAESDDTTNCWI</sequence>
<dbReference type="FunFam" id="1.10.472.10:FF:000003">
    <property type="entry name" value="G1/S-specific cyclin-D2"/>
    <property type="match status" value="1"/>
</dbReference>
<dbReference type="GO" id="GO:0051301">
    <property type="term" value="P:cell division"/>
    <property type="evidence" value="ECO:0007669"/>
    <property type="project" value="UniProtKB-KW"/>
</dbReference>
<dbReference type="SMART" id="SM01332">
    <property type="entry name" value="Cyclin_C"/>
    <property type="match status" value="1"/>
</dbReference>
<dbReference type="InterPro" id="IPR048258">
    <property type="entry name" value="Cyclins_cyclin-box"/>
</dbReference>
<dbReference type="PIRSF" id="PIRSF001771">
    <property type="entry name" value="Cyclin_A_B_D_E"/>
    <property type="match status" value="1"/>
</dbReference>
<protein>
    <submittedName>
        <fullName evidence="7">G1/S-specific cyclin-D3</fullName>
    </submittedName>
</protein>
<dbReference type="InterPro" id="IPR039361">
    <property type="entry name" value="Cyclin"/>
</dbReference>
<feature type="domain" description="Cyclin C-terminal" evidence="6">
    <location>
        <begin position="154"/>
        <end position="280"/>
    </location>
</feature>
<evidence type="ECO:0000256" key="1">
    <source>
        <dbReference type="ARBA" id="ARBA00022618"/>
    </source>
</evidence>
<dbReference type="EMBL" id="GFXV01006630">
    <property type="protein sequence ID" value="MBW18435.1"/>
    <property type="molecule type" value="Transcribed_RNA"/>
</dbReference>
<name>A0A2H8TVX5_9HEMI</name>
<dbReference type="Pfam" id="PF00134">
    <property type="entry name" value="Cyclin_N"/>
    <property type="match status" value="1"/>
</dbReference>
<evidence type="ECO:0000256" key="4">
    <source>
        <dbReference type="RuleBase" id="RU000383"/>
    </source>
</evidence>
<dbReference type="PROSITE" id="PS00292">
    <property type="entry name" value="CYCLINS"/>
    <property type="match status" value="1"/>
</dbReference>
<feature type="domain" description="Cyclin-like" evidence="5">
    <location>
        <begin position="61"/>
        <end position="145"/>
    </location>
</feature>
<keyword evidence="2 4" id="KW-0195">Cyclin</keyword>
<dbReference type="InterPro" id="IPR036915">
    <property type="entry name" value="Cyclin-like_sf"/>
</dbReference>
<organism evidence="7">
    <name type="scientific">Melanaphis sacchari</name>
    <dbReference type="NCBI Taxonomy" id="742174"/>
    <lineage>
        <taxon>Eukaryota</taxon>
        <taxon>Metazoa</taxon>
        <taxon>Ecdysozoa</taxon>
        <taxon>Arthropoda</taxon>
        <taxon>Hexapoda</taxon>
        <taxon>Insecta</taxon>
        <taxon>Pterygota</taxon>
        <taxon>Neoptera</taxon>
        <taxon>Paraneoptera</taxon>
        <taxon>Hemiptera</taxon>
        <taxon>Sternorrhyncha</taxon>
        <taxon>Aphidomorpha</taxon>
        <taxon>Aphidoidea</taxon>
        <taxon>Aphididae</taxon>
        <taxon>Aphidini</taxon>
        <taxon>Melanaphis</taxon>
    </lineage>
</organism>
<dbReference type="CDD" id="cd20516">
    <property type="entry name" value="CYCLIN_CCND_rpt2"/>
    <property type="match status" value="1"/>
</dbReference>
<dbReference type="InterPro" id="IPR006671">
    <property type="entry name" value="Cyclin_N"/>
</dbReference>
<proteinExistence type="inferred from homology"/>
<keyword evidence="1" id="KW-0132">Cell division</keyword>
<dbReference type="InterPro" id="IPR013763">
    <property type="entry name" value="Cyclin-like_dom"/>
</dbReference>
<comment type="similarity">
    <text evidence="4">Belongs to the cyclin family.</text>
</comment>
<evidence type="ECO:0000313" key="7">
    <source>
        <dbReference type="EMBL" id="MBW18435.1"/>
    </source>
</evidence>
<dbReference type="PANTHER" id="PTHR10177">
    <property type="entry name" value="CYCLINS"/>
    <property type="match status" value="1"/>
</dbReference>